<organism evidence="1 2">
    <name type="scientific">Methylomonas koyamae</name>
    <dbReference type="NCBI Taxonomy" id="702114"/>
    <lineage>
        <taxon>Bacteria</taxon>
        <taxon>Pseudomonadati</taxon>
        <taxon>Pseudomonadota</taxon>
        <taxon>Gammaproteobacteria</taxon>
        <taxon>Methylococcales</taxon>
        <taxon>Methylococcaceae</taxon>
        <taxon>Methylomonas</taxon>
    </lineage>
</organism>
<proteinExistence type="predicted"/>
<evidence type="ECO:0000313" key="1">
    <source>
        <dbReference type="EMBL" id="OAI14413.1"/>
    </source>
</evidence>
<evidence type="ECO:0000313" key="2">
    <source>
        <dbReference type="Proteomes" id="UP000077857"/>
    </source>
</evidence>
<dbReference type="AlphaFoldDB" id="A0A177NAA6"/>
<gene>
    <name evidence="1" type="ORF">A1507_15350</name>
</gene>
<comment type="caution">
    <text evidence="1">The sequence shown here is derived from an EMBL/GenBank/DDBJ whole genome shotgun (WGS) entry which is preliminary data.</text>
</comment>
<dbReference type="RefSeq" id="WP_064041127.1">
    <property type="nucleotide sequence ID" value="NZ_LUUJ01000090.1"/>
</dbReference>
<dbReference type="Proteomes" id="UP000077857">
    <property type="component" value="Unassembled WGS sequence"/>
</dbReference>
<reference evidence="1 2" key="1">
    <citation type="submission" date="2016-03" db="EMBL/GenBank/DDBJ databases">
        <authorList>
            <person name="Ploux O."/>
        </authorList>
    </citation>
    <scope>NUCLEOTIDE SEQUENCE [LARGE SCALE GENOMIC DNA]</scope>
    <source>
        <strain evidence="1 2">R-45378</strain>
    </source>
</reference>
<name>A0A177NAA6_9GAMM</name>
<protein>
    <submittedName>
        <fullName evidence="1">Uncharacterized protein</fullName>
    </submittedName>
</protein>
<accession>A0A177NAA6</accession>
<dbReference type="EMBL" id="LUUJ01000090">
    <property type="protein sequence ID" value="OAI14413.1"/>
    <property type="molecule type" value="Genomic_DNA"/>
</dbReference>
<sequence length="93" mass="9245">MSNKTTRISADDLSAFAEQGKQRALQARAEAGSELSAAELEQVSGGASVSVVLSKGIIAGGPWFDQFKAVNGLATNPAAGGLAAGIQGATLQG</sequence>